<protein>
    <submittedName>
        <fullName evidence="1">Uncharacterized protein</fullName>
    </submittedName>
</protein>
<name>A0A0D6LKC3_9BILA</name>
<accession>A0A0D6LKC3</accession>
<sequence>MNVENNLKEELDRRRRATWAEFRPLREATYQLADPNLRGHLFDSTVLPALCYAAETLSMDQSGTKITPQASFLGALPTLMCERMEDGQKKR</sequence>
<evidence type="ECO:0000313" key="2">
    <source>
        <dbReference type="Proteomes" id="UP000054495"/>
    </source>
</evidence>
<gene>
    <name evidence="1" type="ORF">ANCCEY_08517</name>
</gene>
<keyword evidence="2" id="KW-1185">Reference proteome</keyword>
<dbReference type="AlphaFoldDB" id="A0A0D6LKC3"/>
<dbReference type="EMBL" id="KE125050">
    <property type="protein sequence ID" value="EPB72394.1"/>
    <property type="molecule type" value="Genomic_DNA"/>
</dbReference>
<organism evidence="1 2">
    <name type="scientific">Ancylostoma ceylanicum</name>
    <dbReference type="NCBI Taxonomy" id="53326"/>
    <lineage>
        <taxon>Eukaryota</taxon>
        <taxon>Metazoa</taxon>
        <taxon>Ecdysozoa</taxon>
        <taxon>Nematoda</taxon>
        <taxon>Chromadorea</taxon>
        <taxon>Rhabditida</taxon>
        <taxon>Rhabditina</taxon>
        <taxon>Rhabditomorpha</taxon>
        <taxon>Strongyloidea</taxon>
        <taxon>Ancylostomatidae</taxon>
        <taxon>Ancylostomatinae</taxon>
        <taxon>Ancylostoma</taxon>
    </lineage>
</organism>
<dbReference type="Proteomes" id="UP000054495">
    <property type="component" value="Unassembled WGS sequence"/>
</dbReference>
<proteinExistence type="predicted"/>
<reference evidence="1 2" key="1">
    <citation type="submission" date="2013-05" db="EMBL/GenBank/DDBJ databases">
        <title>Draft genome of the parasitic nematode Anyclostoma ceylanicum.</title>
        <authorList>
            <person name="Mitreva M."/>
        </authorList>
    </citation>
    <scope>NUCLEOTIDE SEQUENCE [LARGE SCALE GENOMIC DNA]</scope>
</reference>
<evidence type="ECO:0000313" key="1">
    <source>
        <dbReference type="EMBL" id="EPB72394.1"/>
    </source>
</evidence>